<organism evidence="11 12">
    <name type="scientific">Anaerosolibacter carboniphilus</name>
    <dbReference type="NCBI Taxonomy" id="1417629"/>
    <lineage>
        <taxon>Bacteria</taxon>
        <taxon>Bacillati</taxon>
        <taxon>Bacillota</taxon>
        <taxon>Clostridia</taxon>
        <taxon>Peptostreptococcales</taxon>
        <taxon>Thermotaleaceae</taxon>
        <taxon>Anaerosolibacter</taxon>
    </lineage>
</organism>
<sequence>MFIRPAKRIREALSVPGDKSISHRSIMFSSIATGESKIYNFLMGEDCLSTIDCFQKLGVNIDITEQCITIQGVGLRGLKKPSERLYAGNSGTTIRLISGILSGQNFDCEITGDASIQRRPMGRIVEPLREMGANICGIEKENHAPLMISGGKLRGIHYNIPVASAQVKSAIQLAGLYAEGITSIQEPQKSRNHTEIMLKNMGADIEIQGLKVICKPVEKLFAREIHVPGDISSAAFFMVLGAIAKDGEILIKDVGLNPTRTGVIDILRKMGADIKIIYERSLSGELVGDILIKTSSLRGVEIGGEIVPRLIDEIPVLAVAACFAEGTTVIRDAQELKVKESNRIKAMVTELKKIGGDIDETADGMIIQGRKKLHGGQIESYHDHRIAMALAIAGLRSEEGVIIDNPSCVDISFPHFFDILHKMTDHE</sequence>
<feature type="binding site" evidence="9">
    <location>
        <position position="164"/>
    </location>
    <ligand>
        <name>3-phosphoshikimate</name>
        <dbReference type="ChEBI" id="CHEBI:145989"/>
    </ligand>
</feature>
<evidence type="ECO:0000256" key="7">
    <source>
        <dbReference type="ARBA" id="ARBA00023141"/>
    </source>
</evidence>
<feature type="binding site" evidence="9">
    <location>
        <position position="166"/>
    </location>
    <ligand>
        <name>phosphoenolpyruvate</name>
        <dbReference type="ChEBI" id="CHEBI:58702"/>
    </ligand>
</feature>
<comment type="catalytic activity">
    <reaction evidence="8">
        <text>3-phosphoshikimate + phosphoenolpyruvate = 5-O-(1-carboxyvinyl)-3-phosphoshikimate + phosphate</text>
        <dbReference type="Rhea" id="RHEA:21256"/>
        <dbReference type="ChEBI" id="CHEBI:43474"/>
        <dbReference type="ChEBI" id="CHEBI:57701"/>
        <dbReference type="ChEBI" id="CHEBI:58702"/>
        <dbReference type="ChEBI" id="CHEBI:145989"/>
        <dbReference type="EC" id="2.5.1.19"/>
    </reaction>
    <physiologicalReaction direction="left-to-right" evidence="8">
        <dbReference type="Rhea" id="RHEA:21257"/>
    </physiologicalReaction>
</comment>
<dbReference type="NCBIfam" id="TIGR01356">
    <property type="entry name" value="aroA"/>
    <property type="match status" value="1"/>
</dbReference>
<dbReference type="PANTHER" id="PTHR21090">
    <property type="entry name" value="AROM/DEHYDROQUINATE SYNTHASE"/>
    <property type="match status" value="1"/>
</dbReference>
<dbReference type="AlphaFoldDB" id="A0A841L5G7"/>
<feature type="binding site" evidence="9">
    <location>
        <position position="343"/>
    </location>
    <ligand>
        <name>phosphoenolpyruvate</name>
        <dbReference type="ChEBI" id="CHEBI:58702"/>
    </ligand>
</feature>
<dbReference type="EMBL" id="JACHEN010000026">
    <property type="protein sequence ID" value="MBB6217659.1"/>
    <property type="molecule type" value="Genomic_DNA"/>
</dbReference>
<comment type="caution">
    <text evidence="11">The sequence shown here is derived from an EMBL/GenBank/DDBJ whole genome shotgun (WGS) entry which is preliminary data.</text>
</comment>
<dbReference type="PANTHER" id="PTHR21090:SF5">
    <property type="entry name" value="PENTAFUNCTIONAL AROM POLYPEPTIDE"/>
    <property type="match status" value="1"/>
</dbReference>
<dbReference type="InterPro" id="IPR001986">
    <property type="entry name" value="Enolpyruvate_Tfrase_dom"/>
</dbReference>
<dbReference type="SUPFAM" id="SSF55205">
    <property type="entry name" value="EPT/RTPC-like"/>
    <property type="match status" value="1"/>
</dbReference>
<dbReference type="GO" id="GO:0009423">
    <property type="term" value="P:chorismate biosynthetic process"/>
    <property type="evidence" value="ECO:0007669"/>
    <property type="project" value="UniProtKB-UniRule"/>
</dbReference>
<keyword evidence="6 9" id="KW-0808">Transferase</keyword>
<dbReference type="GO" id="GO:0005737">
    <property type="term" value="C:cytoplasm"/>
    <property type="evidence" value="ECO:0007669"/>
    <property type="project" value="UniProtKB-SubCell"/>
</dbReference>
<comment type="pathway">
    <text evidence="2 9">Metabolic intermediate biosynthesis; chorismate biosynthesis; chorismate from D-erythrose 4-phosphate and phosphoenolpyruvate: step 6/7.</text>
</comment>
<keyword evidence="5 9" id="KW-0028">Amino-acid biosynthesis</keyword>
<dbReference type="InterPro" id="IPR013792">
    <property type="entry name" value="RNA3'P_cycl/enolpyr_Trfase_a/b"/>
</dbReference>
<evidence type="ECO:0000256" key="5">
    <source>
        <dbReference type="ARBA" id="ARBA00022605"/>
    </source>
</evidence>
<dbReference type="RefSeq" id="WP_184312150.1">
    <property type="nucleotide sequence ID" value="NZ_JACHEN010000026.1"/>
</dbReference>
<dbReference type="Gene3D" id="3.65.10.10">
    <property type="entry name" value="Enolpyruvate transferase domain"/>
    <property type="match status" value="2"/>
</dbReference>
<evidence type="ECO:0000256" key="6">
    <source>
        <dbReference type="ARBA" id="ARBA00022679"/>
    </source>
</evidence>
<feature type="binding site" evidence="9">
    <location>
        <position position="19"/>
    </location>
    <ligand>
        <name>3-phosphoshikimate</name>
        <dbReference type="ChEBI" id="CHEBI:145989"/>
    </ligand>
</feature>
<comment type="similarity">
    <text evidence="3 9">Belongs to the EPSP synthase family.</text>
</comment>
<feature type="binding site" evidence="9">
    <location>
        <position position="91"/>
    </location>
    <ligand>
        <name>phosphoenolpyruvate</name>
        <dbReference type="ChEBI" id="CHEBI:58702"/>
    </ligand>
</feature>
<gene>
    <name evidence="9" type="primary">aroA</name>
    <name evidence="11" type="ORF">HNQ80_003782</name>
</gene>
<feature type="active site" description="Proton acceptor" evidence="9">
    <location>
        <position position="312"/>
    </location>
</feature>
<comment type="function">
    <text evidence="1 9">Catalyzes the transfer of the enolpyruvyl moiety of phosphoenolpyruvate (PEP) to the 5-hydroxyl of shikimate-3-phosphate (S3P) to produce enolpyruvyl shikimate-3-phosphate and inorganic phosphate.</text>
</comment>
<feature type="binding site" evidence="9">
    <location>
        <position position="166"/>
    </location>
    <ligand>
        <name>3-phosphoshikimate</name>
        <dbReference type="ChEBI" id="CHEBI:145989"/>
    </ligand>
</feature>
<dbReference type="GO" id="GO:0003866">
    <property type="term" value="F:3-phosphoshikimate 1-carboxyvinyltransferase activity"/>
    <property type="evidence" value="ECO:0007669"/>
    <property type="project" value="UniProtKB-UniRule"/>
</dbReference>
<dbReference type="HAMAP" id="MF_00210">
    <property type="entry name" value="EPSP_synth"/>
    <property type="match status" value="1"/>
</dbReference>
<keyword evidence="4 9" id="KW-0963">Cytoplasm</keyword>
<dbReference type="PIRSF" id="PIRSF000505">
    <property type="entry name" value="EPSPS"/>
    <property type="match status" value="1"/>
</dbReference>
<feature type="binding site" evidence="9">
    <location>
        <position position="312"/>
    </location>
    <ligand>
        <name>3-phosphoshikimate</name>
        <dbReference type="ChEBI" id="CHEBI:145989"/>
    </ligand>
</feature>
<dbReference type="CDD" id="cd01556">
    <property type="entry name" value="EPSP_synthase"/>
    <property type="match status" value="1"/>
</dbReference>
<feature type="binding site" evidence="9">
    <location>
        <position position="24"/>
    </location>
    <ligand>
        <name>3-phosphoshikimate</name>
        <dbReference type="ChEBI" id="CHEBI:145989"/>
    </ligand>
</feature>
<evidence type="ECO:0000256" key="1">
    <source>
        <dbReference type="ARBA" id="ARBA00002174"/>
    </source>
</evidence>
<evidence type="ECO:0000313" key="12">
    <source>
        <dbReference type="Proteomes" id="UP000579281"/>
    </source>
</evidence>
<dbReference type="UniPathway" id="UPA00053">
    <property type="reaction ID" value="UER00089"/>
</dbReference>
<dbReference type="InterPro" id="IPR023193">
    <property type="entry name" value="EPSP_synthase_CS"/>
</dbReference>
<evidence type="ECO:0000256" key="3">
    <source>
        <dbReference type="ARBA" id="ARBA00009948"/>
    </source>
</evidence>
<evidence type="ECO:0000256" key="8">
    <source>
        <dbReference type="ARBA" id="ARBA00044633"/>
    </source>
</evidence>
<dbReference type="InterPro" id="IPR036968">
    <property type="entry name" value="Enolpyruvate_Tfrase_sf"/>
</dbReference>
<dbReference type="GO" id="GO:0009073">
    <property type="term" value="P:aromatic amino acid family biosynthetic process"/>
    <property type="evidence" value="ECO:0007669"/>
    <property type="project" value="UniProtKB-KW"/>
</dbReference>
<dbReference type="Proteomes" id="UP000579281">
    <property type="component" value="Unassembled WGS sequence"/>
</dbReference>
<evidence type="ECO:0000256" key="9">
    <source>
        <dbReference type="HAMAP-Rule" id="MF_00210"/>
    </source>
</evidence>
<evidence type="ECO:0000313" key="11">
    <source>
        <dbReference type="EMBL" id="MBB6217659.1"/>
    </source>
</evidence>
<evidence type="ECO:0000256" key="2">
    <source>
        <dbReference type="ARBA" id="ARBA00004811"/>
    </source>
</evidence>
<dbReference type="InterPro" id="IPR006264">
    <property type="entry name" value="EPSP_synthase"/>
</dbReference>
<accession>A0A841L5G7</accession>
<keyword evidence="12" id="KW-1185">Reference proteome</keyword>
<comment type="subcellular location">
    <subcellularLocation>
        <location evidence="9">Cytoplasm</location>
    </subcellularLocation>
</comment>
<dbReference type="FunFam" id="3.65.10.10:FF:000005">
    <property type="entry name" value="3-phosphoshikimate 1-carboxyvinyltransferase"/>
    <property type="match status" value="1"/>
</dbReference>
<protein>
    <recommendedName>
        <fullName evidence="9">3-phosphoshikimate 1-carboxyvinyltransferase</fullName>
        <ecNumber evidence="9">2.5.1.19</ecNumber>
    </recommendedName>
    <alternativeName>
        <fullName evidence="9">5-enolpyruvylshikimate-3-phosphate synthase</fullName>
        <shortName evidence="9">EPSP synthase</shortName>
        <shortName evidence="9">EPSPS</shortName>
    </alternativeName>
</protein>
<feature type="binding site" evidence="9">
    <location>
        <position position="19"/>
    </location>
    <ligand>
        <name>phosphoenolpyruvate</name>
        <dbReference type="ChEBI" id="CHEBI:58702"/>
    </ligand>
</feature>
<dbReference type="PROSITE" id="PS00885">
    <property type="entry name" value="EPSP_SYNTHASE_2"/>
    <property type="match status" value="1"/>
</dbReference>
<feature type="binding site" evidence="9">
    <location>
        <position position="339"/>
    </location>
    <ligand>
        <name>3-phosphoshikimate</name>
        <dbReference type="ChEBI" id="CHEBI:145989"/>
    </ligand>
</feature>
<dbReference type="EC" id="2.5.1.19" evidence="9"/>
<feature type="binding site" evidence="9">
    <location>
        <position position="20"/>
    </location>
    <ligand>
        <name>3-phosphoshikimate</name>
        <dbReference type="ChEBI" id="CHEBI:145989"/>
    </ligand>
</feature>
<dbReference type="FunFam" id="3.65.10.10:FF:000006">
    <property type="entry name" value="3-phosphoshikimate 1-carboxyvinyltransferase"/>
    <property type="match status" value="1"/>
</dbReference>
<dbReference type="GO" id="GO:0008652">
    <property type="term" value="P:amino acid biosynthetic process"/>
    <property type="evidence" value="ECO:0007669"/>
    <property type="project" value="UniProtKB-KW"/>
</dbReference>
<proteinExistence type="inferred from homology"/>
<evidence type="ECO:0000259" key="10">
    <source>
        <dbReference type="Pfam" id="PF00275"/>
    </source>
</evidence>
<feature type="domain" description="Enolpyruvate transferase" evidence="10">
    <location>
        <begin position="4"/>
        <end position="420"/>
    </location>
</feature>
<name>A0A841L5G7_9FIRM</name>
<comment type="subunit">
    <text evidence="9">Monomer.</text>
</comment>
<feature type="binding site" evidence="9">
    <location>
        <position position="385"/>
    </location>
    <ligand>
        <name>phosphoenolpyruvate</name>
        <dbReference type="ChEBI" id="CHEBI:58702"/>
    </ligand>
</feature>
<dbReference type="PROSITE" id="PS00104">
    <property type="entry name" value="EPSP_SYNTHASE_1"/>
    <property type="match status" value="1"/>
</dbReference>
<keyword evidence="7 9" id="KW-0057">Aromatic amino acid biosynthesis</keyword>
<evidence type="ECO:0000256" key="4">
    <source>
        <dbReference type="ARBA" id="ARBA00022490"/>
    </source>
</evidence>
<reference evidence="11 12" key="1">
    <citation type="submission" date="2020-08" db="EMBL/GenBank/DDBJ databases">
        <title>Genomic Encyclopedia of Type Strains, Phase IV (KMG-IV): sequencing the most valuable type-strain genomes for metagenomic binning, comparative biology and taxonomic classification.</title>
        <authorList>
            <person name="Goeker M."/>
        </authorList>
    </citation>
    <scope>NUCLEOTIDE SEQUENCE [LARGE SCALE GENOMIC DNA]</scope>
    <source>
        <strain evidence="11 12">DSM 103526</strain>
    </source>
</reference>
<comment type="caution">
    <text evidence="9">Lacks conserved residue(s) required for the propagation of feature annotation.</text>
</comment>
<dbReference type="Pfam" id="PF00275">
    <property type="entry name" value="EPSP_synthase"/>
    <property type="match status" value="1"/>
</dbReference>
<feature type="binding site" evidence="9">
    <location>
        <position position="119"/>
    </location>
    <ligand>
        <name>phosphoenolpyruvate</name>
        <dbReference type="ChEBI" id="CHEBI:58702"/>
    </ligand>
</feature>